<dbReference type="InterPro" id="IPR050263">
    <property type="entry name" value="Bact_Fimbrial_Adh_Pro"/>
</dbReference>
<proteinExistence type="predicted"/>
<keyword evidence="1" id="KW-0732">Signal</keyword>
<dbReference type="EMBL" id="RQTU01000002">
    <property type="protein sequence ID" value="RRD77904.1"/>
    <property type="molecule type" value="Genomic_DNA"/>
</dbReference>
<dbReference type="Proteomes" id="UP000271008">
    <property type="component" value="Unassembled WGS sequence"/>
</dbReference>
<accession>A0A0A1A7S6</accession>
<dbReference type="AlphaFoldDB" id="A0A0A1A7S6"/>
<evidence type="ECO:0000313" key="6">
    <source>
        <dbReference type="EMBL" id="RRD77904.1"/>
    </source>
</evidence>
<dbReference type="Proteomes" id="UP000514715">
    <property type="component" value="Chromosome"/>
</dbReference>
<organism evidence="4 8">
    <name type="scientific">Escherichia coli</name>
    <dbReference type="NCBI Taxonomy" id="562"/>
    <lineage>
        <taxon>Bacteria</taxon>
        <taxon>Pseudomonadati</taxon>
        <taxon>Pseudomonadota</taxon>
        <taxon>Gammaproteobacteria</taxon>
        <taxon>Enterobacterales</taxon>
        <taxon>Enterobacteriaceae</taxon>
        <taxon>Escherichia</taxon>
    </lineage>
</organism>
<dbReference type="Gene3D" id="2.60.40.1090">
    <property type="entry name" value="Fimbrial-type adhesion domain"/>
    <property type="match status" value="1"/>
</dbReference>
<evidence type="ECO:0000313" key="5">
    <source>
        <dbReference type="EMBL" id="QMP47606.1"/>
    </source>
</evidence>
<protein>
    <submittedName>
        <fullName evidence="4">Fimbrial protein</fullName>
    </submittedName>
</protein>
<reference evidence="3" key="1">
    <citation type="journal article" date="2018" name="Genome Biol.">
        <title>SKESA: strategic k-mer extension for scrupulous assemblies.</title>
        <authorList>
            <person name="Souvorov A."/>
            <person name="Agarwala R."/>
            <person name="Lipman D.J."/>
        </authorList>
    </citation>
    <scope>NUCLEOTIDE SEQUENCE [LARGE SCALE GENOMIC DNA]</scope>
    <source>
        <strain evidence="3">EC00605</strain>
    </source>
</reference>
<feature type="domain" description="Fimbrial-type adhesion" evidence="2">
    <location>
        <begin position="28"/>
        <end position="173"/>
    </location>
</feature>
<evidence type="ECO:0000313" key="7">
    <source>
        <dbReference type="Proteomes" id="UP000271008"/>
    </source>
</evidence>
<evidence type="ECO:0000313" key="9">
    <source>
        <dbReference type="Proteomes" id="UP000514715"/>
    </source>
</evidence>
<evidence type="ECO:0000259" key="2">
    <source>
        <dbReference type="Pfam" id="PF00419"/>
    </source>
</evidence>
<feature type="chain" id="PRO_5014220199" evidence="1">
    <location>
        <begin position="24"/>
        <end position="174"/>
    </location>
</feature>
<dbReference type="RefSeq" id="WP_022645930.1">
    <property type="nucleotide sequence ID" value="NZ_AP022098.1"/>
</dbReference>
<dbReference type="PANTHER" id="PTHR33420:SF9">
    <property type="entry name" value="MINOR FIMBRIAL SUBUNIT"/>
    <property type="match status" value="1"/>
</dbReference>
<evidence type="ECO:0000313" key="4">
    <source>
        <dbReference type="EMBL" id="NGE87397.1"/>
    </source>
</evidence>
<reference evidence="6 7" key="2">
    <citation type="submission" date="2018-11" db="EMBL/GenBank/DDBJ databases">
        <title>Enterobacteriaceae from Patient.</title>
        <authorList>
            <person name="Shen C."/>
            <person name="Yang Y."/>
            <person name="Tian G."/>
        </authorList>
    </citation>
    <scope>NUCLEOTIDE SEQUENCE [LARGE SCALE GENOMIC DNA]</scope>
    <source>
        <strain evidence="6 7">GBGD28</strain>
    </source>
</reference>
<dbReference type="InterPro" id="IPR008966">
    <property type="entry name" value="Adhesion_dom_sf"/>
</dbReference>
<dbReference type="Proteomes" id="UP000472856">
    <property type="component" value="Unassembled WGS sequence"/>
</dbReference>
<sequence length="174" mass="18096">MTKKHALVFISSLLLLCSSTAPAVDNLHFTGNLLGKSCTPVINGSLLAEVQFPTIAASDLMHLGQSDRVPLVFQLKDCKSSTLFSVRVTLAGTEDSELPGLLAIDASSSASGVGIGIETAAGAAVPINDTTGVTFPLNQGSNTLNFNAWLQTKSGRDVTPGDFSATATATFEYF</sequence>
<dbReference type="SUPFAM" id="SSF49401">
    <property type="entry name" value="Bacterial adhesins"/>
    <property type="match status" value="1"/>
</dbReference>
<dbReference type="EMBL" id="DABGZR010000001">
    <property type="protein sequence ID" value="HAJ0994262.1"/>
    <property type="molecule type" value="Genomic_DNA"/>
</dbReference>
<dbReference type="Pfam" id="PF00419">
    <property type="entry name" value="Fimbrial"/>
    <property type="match status" value="1"/>
</dbReference>
<feature type="signal peptide" evidence="1">
    <location>
        <begin position="1"/>
        <end position="23"/>
    </location>
</feature>
<evidence type="ECO:0000313" key="8">
    <source>
        <dbReference type="Proteomes" id="UP000472856"/>
    </source>
</evidence>
<gene>
    <name evidence="6" type="ORF">EIA08_03590</name>
    <name evidence="4" type="ORF">G5603_04240</name>
    <name evidence="3" type="ORF">HL601_01360</name>
    <name evidence="5" type="ORF">HVW04_23295</name>
</gene>
<dbReference type="PANTHER" id="PTHR33420">
    <property type="entry name" value="FIMBRIAL SUBUNIT ELFA-RELATED"/>
    <property type="match status" value="1"/>
</dbReference>
<dbReference type="EMBL" id="JAAJRI010000002">
    <property type="protein sequence ID" value="NGE87397.1"/>
    <property type="molecule type" value="Genomic_DNA"/>
</dbReference>
<evidence type="ECO:0000313" key="3">
    <source>
        <dbReference type="EMBL" id="HAJ0994262.1"/>
    </source>
</evidence>
<dbReference type="InterPro" id="IPR000259">
    <property type="entry name" value="Adhesion_dom_fimbrial"/>
</dbReference>
<dbReference type="InterPro" id="IPR036937">
    <property type="entry name" value="Adhesion_dom_fimbrial_sf"/>
</dbReference>
<reference evidence="4 8" key="4">
    <citation type="submission" date="2020-02" db="EMBL/GenBank/DDBJ databases">
        <title>WGS of Carbapenem-Resistant Enterobacteriaceae.</title>
        <authorList>
            <person name="Tokajian S."/>
            <person name="El Chaar M."/>
            <person name="El Khoury M."/>
        </authorList>
    </citation>
    <scope>NUCLEOTIDE SEQUENCE [LARGE SCALE GENOMIC DNA]</scope>
    <source>
        <strain evidence="4 8">ECM_75</strain>
    </source>
</reference>
<dbReference type="GO" id="GO:0043709">
    <property type="term" value="P:cell adhesion involved in single-species biofilm formation"/>
    <property type="evidence" value="ECO:0007669"/>
    <property type="project" value="TreeGrafter"/>
</dbReference>
<name>A0A0A1A7S6_ECOLX</name>
<dbReference type="EMBL" id="CP057975">
    <property type="protein sequence ID" value="QMP47606.1"/>
    <property type="molecule type" value="Genomic_DNA"/>
</dbReference>
<reference evidence="3" key="3">
    <citation type="submission" date="2019-09" db="EMBL/GenBank/DDBJ databases">
        <authorList>
            <consortium name="NCBI Pathogen Detection Project"/>
        </authorList>
    </citation>
    <scope>NUCLEOTIDE SEQUENCE</scope>
    <source>
        <strain evidence="3">EC00605</strain>
    </source>
</reference>
<evidence type="ECO:0000256" key="1">
    <source>
        <dbReference type="SAM" id="SignalP"/>
    </source>
</evidence>
<reference evidence="5 9" key="5">
    <citation type="submission" date="2020-06" db="EMBL/GenBank/DDBJ databases">
        <title>REHAB project genomes.</title>
        <authorList>
            <person name="Shaw L.P."/>
        </authorList>
    </citation>
    <scope>NUCLEOTIDE SEQUENCE [LARGE SCALE GENOMIC DNA]</scope>
    <source>
        <strain evidence="5 9">RHB07-C04</strain>
    </source>
</reference>
<dbReference type="GO" id="GO:0009289">
    <property type="term" value="C:pilus"/>
    <property type="evidence" value="ECO:0007669"/>
    <property type="project" value="InterPro"/>
</dbReference>